<comment type="caution">
    <text evidence="4">The sequence shown here is derived from an EMBL/GenBank/DDBJ whole genome shotgun (WGS) entry which is preliminary data.</text>
</comment>
<dbReference type="EMBL" id="JBDJPC010000009">
    <property type="protein sequence ID" value="KAL1491300.1"/>
    <property type="molecule type" value="Genomic_DNA"/>
</dbReference>
<feature type="compositionally biased region" description="Low complexity" evidence="2">
    <location>
        <begin position="346"/>
        <end position="363"/>
    </location>
</feature>
<evidence type="ECO:0000313" key="5">
    <source>
        <dbReference type="Proteomes" id="UP001566132"/>
    </source>
</evidence>
<feature type="compositionally biased region" description="Basic and acidic residues" evidence="2">
    <location>
        <begin position="389"/>
        <end position="420"/>
    </location>
</feature>
<sequence>MYFFTRPKFLFCFITLLICAQADDNDAYNIVQKDGSFQFGYSNPDSYHYADGNRNNVVRGQFGGRNPKTGGIDSTLYTAGPRGYRPQGKNIFRKFGLSQSGPRPVGSPDDPYYDPFEDKSYHFDFKTRTYSRVEDSNSVGDVNGKYTYLDDVGERHNVEFIAGKNTGFHVKTPFPDSNPRSYGPLYFRGRGRPIPRGRTSIQRGLDGSYKFVSAGPDQRRTEVSDSTGHVRGSYTYLDDKGVQHSVHYIAGPETGYRVLKTVKDAHLPTVFPFEHPSEFYNYPYSFNDANDVFDTAASGRPFDDTKKKTSTKTAQGSDSKKNQDYDSFNFNAEQDFGDDLFGQGGSTARPSSSTERPSTGSSTFRPSIGSSTFRPSTVKSLGEDQYDDGSYKPENEDDGSYKLEKEEDDGSYKPDKKDGGSYKSGSGQDVATKPEDGAETDYDYEDNKSSFKPPILSLDDQGPSRGSKTKQCDKCPSTIVTNIGYKSFRVPPGGSVRAHVQSIDLYPYETQSPSEALKEASRHQKREQLNKPSNDSVIVNKEKQLKRVLSTKDV</sequence>
<dbReference type="InterPro" id="IPR050468">
    <property type="entry name" value="Cuticle_Struct_Prot"/>
</dbReference>
<organism evidence="4 5">
    <name type="scientific">Hypothenemus hampei</name>
    <name type="common">Coffee berry borer</name>
    <dbReference type="NCBI Taxonomy" id="57062"/>
    <lineage>
        <taxon>Eukaryota</taxon>
        <taxon>Metazoa</taxon>
        <taxon>Ecdysozoa</taxon>
        <taxon>Arthropoda</taxon>
        <taxon>Hexapoda</taxon>
        <taxon>Insecta</taxon>
        <taxon>Pterygota</taxon>
        <taxon>Neoptera</taxon>
        <taxon>Endopterygota</taxon>
        <taxon>Coleoptera</taxon>
        <taxon>Polyphaga</taxon>
        <taxon>Cucujiformia</taxon>
        <taxon>Curculionidae</taxon>
        <taxon>Scolytinae</taxon>
        <taxon>Hypothenemus</taxon>
    </lineage>
</organism>
<feature type="chain" id="PRO_5044835388" evidence="3">
    <location>
        <begin position="23"/>
        <end position="554"/>
    </location>
</feature>
<dbReference type="Pfam" id="PF00379">
    <property type="entry name" value="Chitin_bind_4"/>
    <property type="match status" value="3"/>
</dbReference>
<proteinExistence type="predicted"/>
<name>A0ABD1E9Q3_HYPHA</name>
<evidence type="ECO:0000256" key="1">
    <source>
        <dbReference type="PROSITE-ProRule" id="PRU00497"/>
    </source>
</evidence>
<feature type="region of interest" description="Disordered" evidence="2">
    <location>
        <begin position="511"/>
        <end position="537"/>
    </location>
</feature>
<accession>A0ABD1E9Q3</accession>
<dbReference type="AlphaFoldDB" id="A0ABD1E9Q3"/>
<protein>
    <submittedName>
        <fullName evidence="4">Uncharacterized protein</fullName>
    </submittedName>
</protein>
<keyword evidence="3" id="KW-0732">Signal</keyword>
<dbReference type="GO" id="GO:0042302">
    <property type="term" value="F:structural constituent of cuticle"/>
    <property type="evidence" value="ECO:0007669"/>
    <property type="project" value="UniProtKB-UniRule"/>
</dbReference>
<dbReference type="InterPro" id="IPR000618">
    <property type="entry name" value="Insect_cuticle"/>
</dbReference>
<dbReference type="PROSITE" id="PS51155">
    <property type="entry name" value="CHIT_BIND_RR_2"/>
    <property type="match status" value="3"/>
</dbReference>
<dbReference type="PANTHER" id="PTHR10380">
    <property type="entry name" value="CUTICLE PROTEIN"/>
    <property type="match status" value="1"/>
</dbReference>
<evidence type="ECO:0000313" key="4">
    <source>
        <dbReference type="EMBL" id="KAL1491300.1"/>
    </source>
</evidence>
<reference evidence="4 5" key="1">
    <citation type="submission" date="2024-05" db="EMBL/GenBank/DDBJ databases">
        <title>Genetic variation in Jamaican populations of the coffee berry borer (Hypothenemus hampei).</title>
        <authorList>
            <person name="Errbii M."/>
            <person name="Myrie A."/>
        </authorList>
    </citation>
    <scope>NUCLEOTIDE SEQUENCE [LARGE SCALE GENOMIC DNA]</scope>
    <source>
        <strain evidence="4">JA-Hopewell-2020-01-JO</strain>
        <tissue evidence="4">Whole body</tissue>
    </source>
</reference>
<dbReference type="PANTHER" id="PTHR10380:SF235">
    <property type="entry name" value="CUTICULAR PROTEIN 73D, ISOFORM B"/>
    <property type="match status" value="1"/>
</dbReference>
<dbReference type="Proteomes" id="UP001566132">
    <property type="component" value="Unassembled WGS sequence"/>
</dbReference>
<evidence type="ECO:0000256" key="3">
    <source>
        <dbReference type="SAM" id="SignalP"/>
    </source>
</evidence>
<keyword evidence="1" id="KW-0193">Cuticle</keyword>
<keyword evidence="5" id="KW-1185">Reference proteome</keyword>
<feature type="compositionally biased region" description="Polar residues" evidence="2">
    <location>
        <begin position="364"/>
        <end position="379"/>
    </location>
</feature>
<feature type="region of interest" description="Disordered" evidence="2">
    <location>
        <begin position="297"/>
        <end position="474"/>
    </location>
</feature>
<gene>
    <name evidence="4" type="ORF">ABEB36_011917</name>
</gene>
<evidence type="ECO:0000256" key="2">
    <source>
        <dbReference type="SAM" id="MobiDB-lite"/>
    </source>
</evidence>
<feature type="compositionally biased region" description="Basic and acidic residues" evidence="2">
    <location>
        <begin position="516"/>
        <end position="529"/>
    </location>
</feature>
<feature type="signal peptide" evidence="3">
    <location>
        <begin position="1"/>
        <end position="22"/>
    </location>
</feature>